<dbReference type="Proteomes" id="UP000266313">
    <property type="component" value="Chromosome"/>
</dbReference>
<sequence>MKQSELSEFFQSLAGDEFRLALIVAAAVVVLSIIVIVYLLLRKSEKRGSVAEDGAADVPEVPANAKSSEPSPKASANTMRMAVPKASVAIPPRLAIPEDSVLRRHYMSHVRYMIETITFPCPTDCMLRRHYEHLISSRLEDCLSDEAQMNRLISSYEEHRRNGGS</sequence>
<dbReference type="AlphaFoldDB" id="A0A250L0M3"/>
<dbReference type="RefSeq" id="WP_119632428.1">
    <property type="nucleotide sequence ID" value="NZ_AP017928.1"/>
</dbReference>
<reference evidence="2 3" key="1">
    <citation type="submission" date="2016-12" db="EMBL/GenBank/DDBJ databases">
        <title>Genome sequencing of Methylocaldum marinum.</title>
        <authorList>
            <person name="Takeuchi M."/>
            <person name="Kamagata Y."/>
            <person name="Hiraoka S."/>
            <person name="Oshima K."/>
            <person name="Hattori M."/>
            <person name="Iwasaki W."/>
        </authorList>
    </citation>
    <scope>NUCLEOTIDE SEQUENCE [LARGE SCALE GENOMIC DNA]</scope>
    <source>
        <strain evidence="2 3">S8</strain>
    </source>
</reference>
<accession>A0A250L0M3</accession>
<organism evidence="2 3">
    <name type="scientific">Methylocaldum marinum</name>
    <dbReference type="NCBI Taxonomy" id="1432792"/>
    <lineage>
        <taxon>Bacteria</taxon>
        <taxon>Pseudomonadati</taxon>
        <taxon>Pseudomonadota</taxon>
        <taxon>Gammaproteobacteria</taxon>
        <taxon>Methylococcales</taxon>
        <taxon>Methylococcaceae</taxon>
        <taxon>Methylocaldum</taxon>
    </lineage>
</organism>
<evidence type="ECO:0000313" key="3">
    <source>
        <dbReference type="Proteomes" id="UP000266313"/>
    </source>
</evidence>
<keyword evidence="1" id="KW-0812">Transmembrane</keyword>
<evidence type="ECO:0000313" key="2">
    <source>
        <dbReference type="EMBL" id="BBA37440.1"/>
    </source>
</evidence>
<evidence type="ECO:0000256" key="1">
    <source>
        <dbReference type="SAM" id="Phobius"/>
    </source>
</evidence>
<proteinExistence type="predicted"/>
<gene>
    <name evidence="2" type="ORF">sS8_5523</name>
</gene>
<keyword evidence="1" id="KW-1133">Transmembrane helix</keyword>
<protein>
    <submittedName>
        <fullName evidence="2">Uncharacterized protein</fullName>
    </submittedName>
</protein>
<keyword evidence="3" id="KW-1185">Reference proteome</keyword>
<feature type="transmembrane region" description="Helical" evidence="1">
    <location>
        <begin position="20"/>
        <end position="41"/>
    </location>
</feature>
<dbReference type="OrthoDB" id="5574439at2"/>
<name>A0A250L0M3_9GAMM</name>
<keyword evidence="1" id="KW-0472">Membrane</keyword>
<dbReference type="EMBL" id="AP017928">
    <property type="protein sequence ID" value="BBA37440.1"/>
    <property type="molecule type" value="Genomic_DNA"/>
</dbReference>
<dbReference type="KEGG" id="mmai:sS8_5523"/>